<evidence type="ECO:0000313" key="1">
    <source>
        <dbReference type="EMBL" id="JAD52093.1"/>
    </source>
</evidence>
<dbReference type="AlphaFoldDB" id="A0A0A9AQH3"/>
<name>A0A0A9AQH3_ARUDO</name>
<dbReference type="EMBL" id="GBRH01245802">
    <property type="protein sequence ID" value="JAD52093.1"/>
    <property type="molecule type" value="Transcribed_RNA"/>
</dbReference>
<reference evidence="1" key="2">
    <citation type="journal article" date="2015" name="Data Brief">
        <title>Shoot transcriptome of the giant reed, Arundo donax.</title>
        <authorList>
            <person name="Barrero R.A."/>
            <person name="Guerrero F.D."/>
            <person name="Moolhuijzen P."/>
            <person name="Goolsby J.A."/>
            <person name="Tidwell J."/>
            <person name="Bellgard S.E."/>
            <person name="Bellgard M.I."/>
        </authorList>
    </citation>
    <scope>NUCLEOTIDE SEQUENCE</scope>
    <source>
        <tissue evidence="1">Shoot tissue taken approximately 20 cm above the soil surface</tissue>
    </source>
</reference>
<organism evidence="1">
    <name type="scientific">Arundo donax</name>
    <name type="common">Giant reed</name>
    <name type="synonym">Donax arundinaceus</name>
    <dbReference type="NCBI Taxonomy" id="35708"/>
    <lineage>
        <taxon>Eukaryota</taxon>
        <taxon>Viridiplantae</taxon>
        <taxon>Streptophyta</taxon>
        <taxon>Embryophyta</taxon>
        <taxon>Tracheophyta</taxon>
        <taxon>Spermatophyta</taxon>
        <taxon>Magnoliopsida</taxon>
        <taxon>Liliopsida</taxon>
        <taxon>Poales</taxon>
        <taxon>Poaceae</taxon>
        <taxon>PACMAD clade</taxon>
        <taxon>Arundinoideae</taxon>
        <taxon>Arundineae</taxon>
        <taxon>Arundo</taxon>
    </lineage>
</organism>
<reference evidence="1" key="1">
    <citation type="submission" date="2014-09" db="EMBL/GenBank/DDBJ databases">
        <authorList>
            <person name="Magalhaes I.L.F."/>
            <person name="Oliveira U."/>
            <person name="Santos F.R."/>
            <person name="Vidigal T.H.D.A."/>
            <person name="Brescovit A.D."/>
            <person name="Santos A.J."/>
        </authorList>
    </citation>
    <scope>NUCLEOTIDE SEQUENCE</scope>
    <source>
        <tissue evidence="1">Shoot tissue taken approximately 20 cm above the soil surface</tissue>
    </source>
</reference>
<sequence length="27" mass="2962">MDLVLCTHRWELSISVLTVGSNVGANF</sequence>
<protein>
    <submittedName>
        <fullName evidence="1">Uncharacterized protein</fullName>
    </submittedName>
</protein>
<proteinExistence type="predicted"/>
<accession>A0A0A9AQH3</accession>